<keyword evidence="6" id="KW-0735">Signal-anchor</keyword>
<dbReference type="Proteomes" id="UP001108280">
    <property type="component" value="Chromosome 6"/>
</dbReference>
<proteinExistence type="inferred from homology"/>
<comment type="subcellular location">
    <subcellularLocation>
        <location evidence="1">Golgi apparatus membrane</location>
        <topology evidence="1">Single-pass type II membrane protein</topology>
    </subcellularLocation>
</comment>
<sequence>MSSAVLSGNKGTISSYDGEKALKAESMSQLRTTKAGLVACGVICTFIFLYLWNPGPEEAEEEPTHLAVVECGFYPDELCSALFEGKKAAPQIAQFCKHPHNSEILAHLHTPGNCSRMTRELHFITRPLSAEEGNFPLAYVISVHKELAMFVWLLRAIYTPQNVYCVHIDETAPKKFKSAMHTFISCFENVFISSKTQEVAHDGPKRLQAEINCMRDLVHSTREWRYVMNLCGQEFPIKTNKEIIRYIRTKWKGKNVTPVVAPPPHTKPRTGQSPPEPGPEENTYTTPNTRFKQKPPHNLTVYSGSSYYALTRKFVGFILTDPRAKDMLQWSKDVRSPEQHYWVTLNRLKDAPGATPDAAWEGNIRATKWRTEEGNSHKGCTGHGAQDTCVYGLGDLPWLIQSPALFATFEPSTAPLVVACLERWHRLKALQQAEVPAEPHWQFPRESHFHSPPHH</sequence>
<dbReference type="RefSeq" id="XP_027279073.1">
    <property type="nucleotide sequence ID" value="XM_027423272.2"/>
</dbReference>
<evidence type="ECO:0000256" key="8">
    <source>
        <dbReference type="ARBA" id="ARBA00023136"/>
    </source>
</evidence>
<reference evidence="13" key="3">
    <citation type="submission" date="2025-08" db="UniProtKB">
        <authorList>
            <consortium name="RefSeq"/>
        </authorList>
    </citation>
    <scope>IDENTIFICATION</scope>
    <source>
        <strain evidence="13">17A/GY</strain>
        <tissue evidence="13">Liver</tissue>
    </source>
</reference>
<evidence type="ECO:0000256" key="2">
    <source>
        <dbReference type="ARBA" id="ARBA00004922"/>
    </source>
</evidence>
<dbReference type="GeneID" id="100760777"/>
<dbReference type="OrthoDB" id="2019572at2759"/>
<evidence type="ECO:0000256" key="10">
    <source>
        <dbReference type="ARBA" id="ARBA00038150"/>
    </source>
</evidence>
<evidence type="ECO:0000256" key="3">
    <source>
        <dbReference type="ARBA" id="ARBA00022676"/>
    </source>
</evidence>
<dbReference type="AlphaFoldDB" id="A0A9J7GAH6"/>
<evidence type="ECO:0000256" key="9">
    <source>
        <dbReference type="ARBA" id="ARBA00023180"/>
    </source>
</evidence>
<comment type="similarity">
    <text evidence="10">Belongs to the glycosyltransferase 14 family.</text>
</comment>
<keyword evidence="8" id="KW-0472">Membrane</keyword>
<keyword evidence="9" id="KW-0325">Glycoprotein</keyword>
<evidence type="ECO:0000256" key="5">
    <source>
        <dbReference type="ARBA" id="ARBA00022692"/>
    </source>
</evidence>
<organism evidence="12 13">
    <name type="scientific">Cricetulus griseus</name>
    <name type="common">Chinese hamster</name>
    <name type="synonym">Cricetulus barabensis griseus</name>
    <dbReference type="NCBI Taxonomy" id="10029"/>
    <lineage>
        <taxon>Eukaryota</taxon>
        <taxon>Metazoa</taxon>
        <taxon>Chordata</taxon>
        <taxon>Craniata</taxon>
        <taxon>Vertebrata</taxon>
        <taxon>Euteleostomi</taxon>
        <taxon>Mammalia</taxon>
        <taxon>Eutheria</taxon>
        <taxon>Euarchontoglires</taxon>
        <taxon>Glires</taxon>
        <taxon>Rodentia</taxon>
        <taxon>Myomorpha</taxon>
        <taxon>Muroidea</taxon>
        <taxon>Cricetidae</taxon>
        <taxon>Cricetinae</taxon>
        <taxon>Cricetulus</taxon>
    </lineage>
</organism>
<reference evidence="12" key="1">
    <citation type="journal article" date="2018" name="Biotechnol. Bioeng.">
        <title>A reference genome of the Chinese hamster based on a hybrid assembly strategy.</title>
        <authorList>
            <person name="Rupp O."/>
            <person name="MacDonald M.L."/>
            <person name="Li S."/>
            <person name="Dhiman H."/>
            <person name="Polson S."/>
            <person name="Griep S."/>
            <person name="Heffner K."/>
            <person name="Hernandez I."/>
            <person name="Brinkrolf K."/>
            <person name="Jadhav V."/>
            <person name="Samoudi M."/>
            <person name="Hao H."/>
            <person name="Kingham B."/>
            <person name="Goesmann A."/>
            <person name="Betenbaugh M.J."/>
            <person name="Lewis N.E."/>
            <person name="Borth N."/>
            <person name="Lee K.H."/>
        </authorList>
    </citation>
    <scope>NUCLEOTIDE SEQUENCE [LARGE SCALE GENOMIC DNA]</scope>
    <source>
        <strain evidence="12">17A/GY</strain>
    </source>
</reference>
<comment type="pathway">
    <text evidence="2">Protein modification; protein glycosylation.</text>
</comment>
<dbReference type="GO" id="GO:0008375">
    <property type="term" value="F:acetylglucosaminyltransferase activity"/>
    <property type="evidence" value="ECO:0007669"/>
    <property type="project" value="TreeGrafter"/>
</dbReference>
<dbReference type="GO" id="GO:0000139">
    <property type="term" value="C:Golgi membrane"/>
    <property type="evidence" value="ECO:0007669"/>
    <property type="project" value="UniProtKB-SubCell"/>
</dbReference>
<dbReference type="Pfam" id="PF02485">
    <property type="entry name" value="Branch"/>
    <property type="match status" value="1"/>
</dbReference>
<dbReference type="KEGG" id="cge:100760777"/>
<evidence type="ECO:0000313" key="12">
    <source>
        <dbReference type="Proteomes" id="UP001108280"/>
    </source>
</evidence>
<keyword evidence="4" id="KW-0808">Transferase</keyword>
<evidence type="ECO:0000256" key="4">
    <source>
        <dbReference type="ARBA" id="ARBA00022679"/>
    </source>
</evidence>
<evidence type="ECO:0000256" key="1">
    <source>
        <dbReference type="ARBA" id="ARBA00004323"/>
    </source>
</evidence>
<dbReference type="RefSeq" id="XP_003501487.2">
    <property type="nucleotide sequence ID" value="XM_003501439.5"/>
</dbReference>
<reference evidence="12" key="2">
    <citation type="journal article" date="2020" name="Biotechnol. Bioeng.">
        <title>Chromosome-scale scaffolds for the Chinese hamster reference genome assembly to facilitate the study of the CHO epigenome.</title>
        <authorList>
            <person name="Hilliard W."/>
            <person name="MacDonald M."/>
            <person name="Lee K.H."/>
        </authorList>
    </citation>
    <scope>NUCLEOTIDE SEQUENCE [LARGE SCALE GENOMIC DNA]</scope>
    <source>
        <strain evidence="12">17A/GY</strain>
    </source>
</reference>
<keyword evidence="7" id="KW-1133">Transmembrane helix</keyword>
<dbReference type="PANTHER" id="PTHR19297">
    <property type="entry name" value="GLYCOSYLTRANSFERASE 14 FAMILY MEMBER"/>
    <property type="match status" value="1"/>
</dbReference>
<keyword evidence="3" id="KW-0328">Glycosyltransferase</keyword>
<protein>
    <submittedName>
        <fullName evidence="13">Beta-1,3-galactosyl-O-glycosyl-glycoprotein beta-1,6-N-acetylglucosaminyltransferase 7</fullName>
    </submittedName>
</protein>
<feature type="region of interest" description="Disordered" evidence="11">
    <location>
        <begin position="257"/>
        <end position="296"/>
    </location>
</feature>
<evidence type="ECO:0000256" key="6">
    <source>
        <dbReference type="ARBA" id="ARBA00022968"/>
    </source>
</evidence>
<gene>
    <name evidence="13" type="primary">LOC100760777</name>
</gene>
<evidence type="ECO:0000256" key="11">
    <source>
        <dbReference type="SAM" id="MobiDB-lite"/>
    </source>
</evidence>
<keyword evidence="5" id="KW-0812">Transmembrane</keyword>
<evidence type="ECO:0000313" key="13">
    <source>
        <dbReference type="RefSeq" id="XP_027279073.1"/>
    </source>
</evidence>
<keyword evidence="12" id="KW-1185">Reference proteome</keyword>
<evidence type="ECO:0000256" key="7">
    <source>
        <dbReference type="ARBA" id="ARBA00022989"/>
    </source>
</evidence>
<dbReference type="InterPro" id="IPR003406">
    <property type="entry name" value="Glyco_trans_14"/>
</dbReference>
<accession>A0A9J7GAH6</accession>
<name>A0A9J7GAH6_CRIGR</name>
<dbReference type="PANTHER" id="PTHR19297:SF178">
    <property type="entry name" value="BETA-1,3-GALACTOSYL-O-GLYCOSYL-GLYCOPROTEIN BETA-1,6-N-ACETYLGLUCOSAMINYLTRANSFERASE 7"/>
    <property type="match status" value="1"/>
</dbReference>